<reference evidence="1 2" key="1">
    <citation type="submission" date="2024-01" db="EMBL/GenBank/DDBJ databases">
        <title>Genome assemblies of Stephania.</title>
        <authorList>
            <person name="Yang L."/>
        </authorList>
    </citation>
    <scope>NUCLEOTIDE SEQUENCE [LARGE SCALE GENOMIC DNA]</scope>
    <source>
        <strain evidence="1">YNDBR</strain>
        <tissue evidence="1">Leaf</tissue>
    </source>
</reference>
<evidence type="ECO:0000313" key="1">
    <source>
        <dbReference type="EMBL" id="KAK9134774.1"/>
    </source>
</evidence>
<comment type="caution">
    <text evidence="1">The sequence shown here is derived from an EMBL/GenBank/DDBJ whole genome shotgun (WGS) entry which is preliminary data.</text>
</comment>
<proteinExistence type="predicted"/>
<evidence type="ECO:0000313" key="2">
    <source>
        <dbReference type="Proteomes" id="UP001420932"/>
    </source>
</evidence>
<name>A0AAP0JIX5_9MAGN</name>
<dbReference type="EMBL" id="JBBNAF010000006">
    <property type="protein sequence ID" value="KAK9134774.1"/>
    <property type="molecule type" value="Genomic_DNA"/>
</dbReference>
<protein>
    <submittedName>
        <fullName evidence="1">Uncharacterized protein</fullName>
    </submittedName>
</protein>
<keyword evidence="2" id="KW-1185">Reference proteome</keyword>
<dbReference type="Proteomes" id="UP001420932">
    <property type="component" value="Unassembled WGS sequence"/>
</dbReference>
<accession>A0AAP0JIX5</accession>
<sequence>MASSKFWRTILLIIHEGETLAEVKVLQKKLQVPNEEFSKASKRGKIGRRGDTLIFLIDKRTNFVIQRWLKRMLNESEKTLSLRNRELYTHLVTISPRAFGLHVHQMRRPSSSSSGRTPSPSLRITRTYFACVRSQESISCACIRLFVPKSPVVFKYPDVITNVYYHGTKSTSLDN</sequence>
<organism evidence="1 2">
    <name type="scientific">Stephania yunnanensis</name>
    <dbReference type="NCBI Taxonomy" id="152371"/>
    <lineage>
        <taxon>Eukaryota</taxon>
        <taxon>Viridiplantae</taxon>
        <taxon>Streptophyta</taxon>
        <taxon>Embryophyta</taxon>
        <taxon>Tracheophyta</taxon>
        <taxon>Spermatophyta</taxon>
        <taxon>Magnoliopsida</taxon>
        <taxon>Ranunculales</taxon>
        <taxon>Menispermaceae</taxon>
        <taxon>Menispermoideae</taxon>
        <taxon>Cissampelideae</taxon>
        <taxon>Stephania</taxon>
    </lineage>
</organism>
<gene>
    <name evidence="1" type="ORF">Syun_014104</name>
</gene>
<dbReference type="AlphaFoldDB" id="A0AAP0JIX5"/>